<evidence type="ECO:0000313" key="7">
    <source>
        <dbReference type="EMBL" id="AVO42555.1"/>
    </source>
</evidence>
<name>A0A2S0N347_9BURK</name>
<dbReference type="InterPro" id="IPR015424">
    <property type="entry name" value="PyrdxlP-dep_Trfase"/>
</dbReference>
<dbReference type="PROSITE" id="PS00600">
    <property type="entry name" value="AA_TRANSFER_CLASS_3"/>
    <property type="match status" value="1"/>
</dbReference>
<keyword evidence="8" id="KW-1185">Reference proteome</keyword>
<dbReference type="PANTHER" id="PTHR42684">
    <property type="entry name" value="ADENOSYLMETHIONINE-8-AMINO-7-OXONONANOATE AMINOTRANSFERASE"/>
    <property type="match status" value="1"/>
</dbReference>
<evidence type="ECO:0000256" key="5">
    <source>
        <dbReference type="ARBA" id="ARBA00022898"/>
    </source>
</evidence>
<dbReference type="GO" id="GO:0009448">
    <property type="term" value="P:gamma-aminobutyric acid metabolic process"/>
    <property type="evidence" value="ECO:0007669"/>
    <property type="project" value="TreeGrafter"/>
</dbReference>
<evidence type="ECO:0000256" key="2">
    <source>
        <dbReference type="ARBA" id="ARBA00008954"/>
    </source>
</evidence>
<dbReference type="Pfam" id="PF00202">
    <property type="entry name" value="Aminotran_3"/>
    <property type="match status" value="1"/>
</dbReference>
<reference evidence="7 8" key="1">
    <citation type="submission" date="2018-03" db="EMBL/GenBank/DDBJ databases">
        <title>Genome sequencing of Simplicispira sp.</title>
        <authorList>
            <person name="Kim S.-J."/>
            <person name="Heo J."/>
            <person name="Kwon S.-W."/>
        </authorList>
    </citation>
    <scope>NUCLEOTIDE SEQUENCE [LARGE SCALE GENOMIC DNA]</scope>
    <source>
        <strain evidence="7 8">SC1-8</strain>
    </source>
</reference>
<dbReference type="FunFam" id="3.40.640.10:FF:000014">
    <property type="entry name" value="Adenosylmethionine-8-amino-7-oxononanoate aminotransferase, probable"/>
    <property type="match status" value="1"/>
</dbReference>
<sequence length="480" mass="52518">MAFRDRLRGCQSRRGAPVTIDFVAADVRGILHPQTDPIVHQSRGPFIIEKGDGIWVEDDKGRRYIEAMSSLWCANLGFSNRNLAAAAHRQFERLPTYHTFNHRSNSASITLSEELREISPIPEAKISFTSTGAEANETMIKLVWLYQSALGRAHKRKIICREGAFHGATIFTSAMSGLASVRGAFVPAGAEVVFTDSIDAYRNAKPGQSNEDYFEQAIVNLEHLIQREGSDTIGAMIVEPVCGAGGVLVPTRRYYERLVDVLRRNDILLLSDEVITGFGRTGQWFGCQTFGFVPDMMSVAKGLSSGYLPIGAALISDGIYQVVAKEAQRLGIFGHGFTYAGHPVTAAVACEALRTYKRIDVVKMVQALKGQFEARLQQLVEHPLVGNMRCCGLVGALELVADKDSRTRFDPVGCAGRLVLERAIERGLIVRHLGDVIAICPPLIIRPAELDELFERLSGALDDATDQLLVGGTNGGFDAR</sequence>
<keyword evidence="3 7" id="KW-0032">Aminotransferase</keyword>
<dbReference type="GO" id="GO:0009102">
    <property type="term" value="P:biotin biosynthetic process"/>
    <property type="evidence" value="ECO:0007669"/>
    <property type="project" value="TreeGrafter"/>
</dbReference>
<evidence type="ECO:0000256" key="4">
    <source>
        <dbReference type="ARBA" id="ARBA00022679"/>
    </source>
</evidence>
<dbReference type="OrthoDB" id="3398487at2"/>
<keyword evidence="4 7" id="KW-0808">Transferase</keyword>
<dbReference type="CDD" id="cd00610">
    <property type="entry name" value="OAT_like"/>
    <property type="match status" value="1"/>
</dbReference>
<organism evidence="7 8">
    <name type="scientific">Simplicispira suum</name>
    <dbReference type="NCBI Taxonomy" id="2109915"/>
    <lineage>
        <taxon>Bacteria</taxon>
        <taxon>Pseudomonadati</taxon>
        <taxon>Pseudomonadota</taxon>
        <taxon>Betaproteobacteria</taxon>
        <taxon>Burkholderiales</taxon>
        <taxon>Comamonadaceae</taxon>
        <taxon>Simplicispira</taxon>
    </lineage>
</organism>
<gene>
    <name evidence="7" type="ORF">C6571_15770</name>
</gene>
<accession>A0A2S0N347</accession>
<keyword evidence="5 6" id="KW-0663">Pyridoxal phosphate</keyword>
<dbReference type="InterPro" id="IPR005814">
    <property type="entry name" value="Aminotrans_3"/>
</dbReference>
<evidence type="ECO:0000256" key="3">
    <source>
        <dbReference type="ARBA" id="ARBA00022576"/>
    </source>
</evidence>
<protein>
    <submittedName>
        <fullName evidence="7">Aspartate aminotransferase family protein</fullName>
    </submittedName>
</protein>
<dbReference type="EMBL" id="CP027669">
    <property type="protein sequence ID" value="AVO42555.1"/>
    <property type="molecule type" value="Genomic_DNA"/>
</dbReference>
<dbReference type="KEGG" id="simp:C6571_15770"/>
<comment type="cofactor">
    <cofactor evidence="1">
        <name>pyridoxal 5'-phosphate</name>
        <dbReference type="ChEBI" id="CHEBI:597326"/>
    </cofactor>
</comment>
<dbReference type="GO" id="GO:0004015">
    <property type="term" value="F:adenosylmethionine-8-amino-7-oxononanoate transaminase activity"/>
    <property type="evidence" value="ECO:0007669"/>
    <property type="project" value="TreeGrafter"/>
</dbReference>
<dbReference type="InterPro" id="IPR015421">
    <property type="entry name" value="PyrdxlP-dep_Trfase_major"/>
</dbReference>
<dbReference type="SUPFAM" id="SSF53383">
    <property type="entry name" value="PLP-dependent transferases"/>
    <property type="match status" value="1"/>
</dbReference>
<dbReference type="Gene3D" id="3.90.1150.10">
    <property type="entry name" value="Aspartate Aminotransferase, domain 1"/>
    <property type="match status" value="1"/>
</dbReference>
<dbReference type="InterPro" id="IPR049704">
    <property type="entry name" value="Aminotrans_3_PPA_site"/>
</dbReference>
<evidence type="ECO:0000256" key="6">
    <source>
        <dbReference type="RuleBase" id="RU003560"/>
    </source>
</evidence>
<dbReference type="NCBIfam" id="NF004767">
    <property type="entry name" value="PRK06105.1"/>
    <property type="match status" value="1"/>
</dbReference>
<dbReference type="Proteomes" id="UP000239326">
    <property type="component" value="Chromosome"/>
</dbReference>
<dbReference type="GO" id="GO:0030170">
    <property type="term" value="F:pyridoxal phosphate binding"/>
    <property type="evidence" value="ECO:0007669"/>
    <property type="project" value="InterPro"/>
</dbReference>
<evidence type="ECO:0000256" key="1">
    <source>
        <dbReference type="ARBA" id="ARBA00001933"/>
    </source>
</evidence>
<dbReference type="InterPro" id="IPR015422">
    <property type="entry name" value="PyrdxlP-dep_Trfase_small"/>
</dbReference>
<comment type="similarity">
    <text evidence="2 6">Belongs to the class-III pyridoxal-phosphate-dependent aminotransferase family.</text>
</comment>
<dbReference type="Gene3D" id="3.40.640.10">
    <property type="entry name" value="Type I PLP-dependent aspartate aminotransferase-like (Major domain)"/>
    <property type="match status" value="1"/>
</dbReference>
<dbReference type="PANTHER" id="PTHR42684:SF3">
    <property type="entry name" value="ADENOSYLMETHIONINE-8-AMINO-7-OXONONANOATE AMINOTRANSFERASE"/>
    <property type="match status" value="1"/>
</dbReference>
<proteinExistence type="inferred from homology"/>
<evidence type="ECO:0000313" key="8">
    <source>
        <dbReference type="Proteomes" id="UP000239326"/>
    </source>
</evidence>
<dbReference type="AlphaFoldDB" id="A0A2S0N347"/>